<proteinExistence type="predicted"/>
<protein>
    <submittedName>
        <fullName evidence="2">Uncharacterized protein</fullName>
    </submittedName>
</protein>
<dbReference type="Proteomes" id="UP001430919">
    <property type="component" value="Unassembled WGS sequence"/>
</dbReference>
<reference evidence="2" key="1">
    <citation type="submission" date="2021-11" db="EMBL/GenBank/DDBJ databases">
        <title>Description of novel Flavobacterium species.</title>
        <authorList>
            <person name="Saticioglu I.B."/>
            <person name="Ay H."/>
            <person name="Altun S."/>
            <person name="Duman M."/>
        </authorList>
    </citation>
    <scope>NUCLEOTIDE SEQUENCE</scope>
    <source>
        <strain evidence="2">F-65</strain>
    </source>
</reference>
<keyword evidence="1" id="KW-0812">Transmembrane</keyword>
<keyword evidence="1" id="KW-0472">Membrane</keyword>
<evidence type="ECO:0000313" key="2">
    <source>
        <dbReference type="EMBL" id="MCC9072715.1"/>
    </source>
</evidence>
<dbReference type="RefSeq" id="WP_229989627.1">
    <property type="nucleotide sequence ID" value="NZ_JAJJMO010000001.1"/>
</dbReference>
<name>A0ABS8MV99_9FLAO</name>
<evidence type="ECO:0000256" key="1">
    <source>
        <dbReference type="SAM" id="Phobius"/>
    </source>
</evidence>
<feature type="transmembrane region" description="Helical" evidence="1">
    <location>
        <begin position="251"/>
        <end position="269"/>
    </location>
</feature>
<accession>A0ABS8MV99</accession>
<gene>
    <name evidence="2" type="ORF">LNQ49_14100</name>
</gene>
<comment type="caution">
    <text evidence="2">The sequence shown here is derived from an EMBL/GenBank/DDBJ whole genome shotgun (WGS) entry which is preliminary data.</text>
</comment>
<evidence type="ECO:0000313" key="3">
    <source>
        <dbReference type="Proteomes" id="UP001430919"/>
    </source>
</evidence>
<dbReference type="EMBL" id="JAJJMO010000001">
    <property type="protein sequence ID" value="MCC9072715.1"/>
    <property type="molecule type" value="Genomic_DNA"/>
</dbReference>
<sequence>MKREYYSVRTGDGKIDFEMLKDLFLSNYNILNKEGYFQEYIGFWCNNDHIQGKVSNHFSDYIFLKTRKKNLFPISASLYNYTEEDFFDVLEFLYDHCSKGHNGNYCDESRFGCGRYHYESYSKLDGQLHFRNTMNIILVDYKDGFEISENGEILILSDNGLTNLFEADIPTNDVDNISNKMNAAILKFRKAKSTLDDRKEAIRELADVLEFIRPEIKKHLDKKDENDIFSIANNFGIRHHNADQKTNYNKAIWYSWIFYYYLATLHTVLRISKLKS</sequence>
<keyword evidence="3" id="KW-1185">Reference proteome</keyword>
<keyword evidence="1" id="KW-1133">Transmembrane helix</keyword>
<organism evidence="2 3">
    <name type="scientific">Flavobacterium pisciphilum</name>
    <dbReference type="NCBI Taxonomy" id="2893755"/>
    <lineage>
        <taxon>Bacteria</taxon>
        <taxon>Pseudomonadati</taxon>
        <taxon>Bacteroidota</taxon>
        <taxon>Flavobacteriia</taxon>
        <taxon>Flavobacteriales</taxon>
        <taxon>Flavobacteriaceae</taxon>
        <taxon>Flavobacterium</taxon>
    </lineage>
</organism>